<keyword evidence="4" id="KW-1185">Reference proteome</keyword>
<name>A0A848MBK3_PAELE</name>
<dbReference type="EMBL" id="JABBPN010000020">
    <property type="protein sequence ID" value="NMO97619.1"/>
    <property type="molecule type" value="Genomic_DNA"/>
</dbReference>
<dbReference type="InterPro" id="IPR036237">
    <property type="entry name" value="Xyl_isomerase-like_sf"/>
</dbReference>
<protein>
    <submittedName>
        <fullName evidence="3">Sugar phosphate isomerase/epimerase</fullName>
    </submittedName>
</protein>
<dbReference type="AlphaFoldDB" id="A0A848MBK3"/>
<accession>A0A848MBK3</accession>
<evidence type="ECO:0000256" key="1">
    <source>
        <dbReference type="ARBA" id="ARBA00023235"/>
    </source>
</evidence>
<dbReference type="Gene3D" id="3.20.20.150">
    <property type="entry name" value="Divalent-metal-dependent TIM barrel enzymes"/>
    <property type="match status" value="1"/>
</dbReference>
<sequence length="282" mass="30725">MKKGINIWSFKKESTTASCIELASRAGFDGIELSLNTEGELGLQASDKDIYCIQSQLDAAGMEIAGLATGLYWNYSMTCAEPSKRQKAIDICKKQLELASAFGVDAILVIPGAVHVSFIAGSEVVPYDIAYERAAEAIAELVPYAASAGVSIAIENVWNDFLLSPLELRQFIDEQGSDYVGSYFDVGNVVSHGFPEQWISILGSRIKKVHVKDYRRKAGGLHGFVDLLAGDVNYPAVVQALRDIGYDGYLTAEMLPSYTHHTEQLIYNTSAALDVILGRSQQ</sequence>
<evidence type="ECO:0000313" key="4">
    <source>
        <dbReference type="Proteomes" id="UP000565468"/>
    </source>
</evidence>
<dbReference type="GO" id="GO:0016853">
    <property type="term" value="F:isomerase activity"/>
    <property type="evidence" value="ECO:0007669"/>
    <property type="project" value="UniProtKB-KW"/>
</dbReference>
<dbReference type="Proteomes" id="UP000565468">
    <property type="component" value="Unassembled WGS sequence"/>
</dbReference>
<dbReference type="RefSeq" id="WP_169506390.1">
    <property type="nucleotide sequence ID" value="NZ_JABBPN010000020.1"/>
</dbReference>
<organism evidence="3 4">
    <name type="scientific">Paenibacillus lemnae</name>
    <dbReference type="NCBI Taxonomy" id="1330551"/>
    <lineage>
        <taxon>Bacteria</taxon>
        <taxon>Bacillati</taxon>
        <taxon>Bacillota</taxon>
        <taxon>Bacilli</taxon>
        <taxon>Bacillales</taxon>
        <taxon>Paenibacillaceae</taxon>
        <taxon>Paenibacillus</taxon>
    </lineage>
</organism>
<dbReference type="InterPro" id="IPR050417">
    <property type="entry name" value="Sugar_Epim/Isomerase"/>
</dbReference>
<comment type="caution">
    <text evidence="3">The sequence shown here is derived from an EMBL/GenBank/DDBJ whole genome shotgun (WGS) entry which is preliminary data.</text>
</comment>
<dbReference type="Pfam" id="PF01261">
    <property type="entry name" value="AP_endonuc_2"/>
    <property type="match status" value="1"/>
</dbReference>
<evidence type="ECO:0000259" key="2">
    <source>
        <dbReference type="Pfam" id="PF01261"/>
    </source>
</evidence>
<proteinExistence type="predicted"/>
<dbReference type="InterPro" id="IPR013022">
    <property type="entry name" value="Xyl_isomerase-like_TIM-brl"/>
</dbReference>
<evidence type="ECO:0000313" key="3">
    <source>
        <dbReference type="EMBL" id="NMO97619.1"/>
    </source>
</evidence>
<feature type="domain" description="Xylose isomerase-like TIM barrel" evidence="2">
    <location>
        <begin position="20"/>
        <end position="255"/>
    </location>
</feature>
<dbReference type="PANTHER" id="PTHR43489:SF7">
    <property type="entry name" value="3-DEHYDRO-D-GULOSIDE 4-EPIMERASE-RELATED"/>
    <property type="match status" value="1"/>
</dbReference>
<keyword evidence="1 3" id="KW-0413">Isomerase</keyword>
<dbReference type="PANTHER" id="PTHR43489">
    <property type="entry name" value="ISOMERASE"/>
    <property type="match status" value="1"/>
</dbReference>
<dbReference type="SUPFAM" id="SSF51658">
    <property type="entry name" value="Xylose isomerase-like"/>
    <property type="match status" value="1"/>
</dbReference>
<reference evidence="3 4" key="1">
    <citation type="submission" date="2020-04" db="EMBL/GenBank/DDBJ databases">
        <title>Paenibacillus algicola sp. nov., a novel marine bacterium producing alginate lyase.</title>
        <authorList>
            <person name="Huang H."/>
        </authorList>
    </citation>
    <scope>NUCLEOTIDE SEQUENCE [LARGE SCALE GENOMIC DNA]</scope>
    <source>
        <strain evidence="3 4">L7-75</strain>
    </source>
</reference>
<gene>
    <name evidence="3" type="ORF">HII30_17785</name>
</gene>